<gene>
    <name evidence="3" type="ORF">KK078_28530</name>
</gene>
<name>A0AAP2GLF0_9BACT</name>
<comment type="caution">
    <text evidence="3">The sequence shown here is derived from an EMBL/GenBank/DDBJ whole genome shotgun (WGS) entry which is preliminary data.</text>
</comment>
<dbReference type="Pfam" id="PF00201">
    <property type="entry name" value="UDPGT"/>
    <property type="match status" value="1"/>
</dbReference>
<keyword evidence="1" id="KW-0328">Glycosyltransferase</keyword>
<dbReference type="InterPro" id="IPR050271">
    <property type="entry name" value="UDP-glycosyltransferase"/>
</dbReference>
<evidence type="ECO:0000313" key="4">
    <source>
        <dbReference type="Proteomes" id="UP001319180"/>
    </source>
</evidence>
<dbReference type="Proteomes" id="UP001319180">
    <property type="component" value="Unassembled WGS sequence"/>
</dbReference>
<dbReference type="Gene3D" id="3.40.50.2000">
    <property type="entry name" value="Glycogen Phosphorylase B"/>
    <property type="match status" value="1"/>
</dbReference>
<dbReference type="SUPFAM" id="SSF53756">
    <property type="entry name" value="UDP-Glycosyltransferase/glycogen phosphorylase"/>
    <property type="match status" value="1"/>
</dbReference>
<keyword evidence="2" id="KW-0808">Transferase</keyword>
<organism evidence="3 4">
    <name type="scientific">Dawidia soli</name>
    <dbReference type="NCBI Taxonomy" id="2782352"/>
    <lineage>
        <taxon>Bacteria</taxon>
        <taxon>Pseudomonadati</taxon>
        <taxon>Bacteroidota</taxon>
        <taxon>Cytophagia</taxon>
        <taxon>Cytophagales</taxon>
        <taxon>Chryseotaleaceae</taxon>
        <taxon>Dawidia</taxon>
    </lineage>
</organism>
<dbReference type="PANTHER" id="PTHR48043">
    <property type="entry name" value="EG:EG0003.4 PROTEIN-RELATED"/>
    <property type="match status" value="1"/>
</dbReference>
<accession>A0AAP2GLF0</accession>
<reference evidence="3 4" key="1">
    <citation type="submission" date="2021-05" db="EMBL/GenBank/DDBJ databases">
        <title>A Polyphasic approach of four new species of the genus Ohtaekwangia: Ohtaekwangia histidinii sp. nov., Ohtaekwangia cretensis sp. nov., Ohtaekwangia indiensis sp. nov., Ohtaekwangia reichenbachii sp. nov. from diverse environment.</title>
        <authorList>
            <person name="Octaviana S."/>
        </authorList>
    </citation>
    <scope>NUCLEOTIDE SEQUENCE [LARGE SCALE GENOMIC DNA]</scope>
    <source>
        <strain evidence="3 4">PWU37</strain>
    </source>
</reference>
<dbReference type="AlphaFoldDB" id="A0AAP2GLF0"/>
<dbReference type="GO" id="GO:0008194">
    <property type="term" value="F:UDP-glycosyltransferase activity"/>
    <property type="evidence" value="ECO:0007669"/>
    <property type="project" value="InterPro"/>
</dbReference>
<evidence type="ECO:0000313" key="3">
    <source>
        <dbReference type="EMBL" id="MBT1690545.1"/>
    </source>
</evidence>
<dbReference type="PANTHER" id="PTHR48043:SF145">
    <property type="entry name" value="FI06409P-RELATED"/>
    <property type="match status" value="1"/>
</dbReference>
<evidence type="ECO:0000256" key="2">
    <source>
        <dbReference type="ARBA" id="ARBA00022679"/>
    </source>
</evidence>
<dbReference type="CDD" id="cd03784">
    <property type="entry name" value="GT1_Gtf-like"/>
    <property type="match status" value="1"/>
</dbReference>
<dbReference type="InterPro" id="IPR002213">
    <property type="entry name" value="UDP_glucos_trans"/>
</dbReference>
<keyword evidence="4" id="KW-1185">Reference proteome</keyword>
<sequence>MRHRRPQYLHTLLDRWSDRLYTERAQELTTLLDHLQPDLILVDDRQSSDFLVLYPHLQARGIRFGILHAMPPAALIPGVPPINTTVLPDDAAGIRRAHIKLKLKRLKRLWKQKLLYLGMDDSTILHRRVRRNNIPRHFFSGRTIFYGLALQNVHEFILLPQELDFPGIPASPLKHYIGALARSTAQEETRDNYLRARESVRQQIEAGKACVYCSFGTVHAEDTEPTEEFIDRLVAAIEGKDIVLILSVGLLAIRTIAKHFRKSKQVYIFHAVPQLDVLSYASLFITHGGINSIKESIDAGVPLLVYPVESIMDPPGNAVRVAYHGLGLRGDMAHDTAADIAYNIQTVLTDPQYRQNIRAMQDACRAYTPERFLQAIRQCTVPV</sequence>
<evidence type="ECO:0000256" key="1">
    <source>
        <dbReference type="ARBA" id="ARBA00022676"/>
    </source>
</evidence>
<proteinExistence type="predicted"/>
<protein>
    <submittedName>
        <fullName evidence="3">Uncharacterized protein</fullName>
    </submittedName>
</protein>
<dbReference type="EMBL" id="JAHESC010000070">
    <property type="protein sequence ID" value="MBT1690545.1"/>
    <property type="molecule type" value="Genomic_DNA"/>
</dbReference>